<sequence length="518" mass="59240">MSPKYNTNNNPQTDNLTLTHRRKEKNQNSRIQRKGEITFDPTISTKNSIAECFRIFTDPNKLSQQPAYRLQFGTQGRPHDNEHIKIFTDGSCSNNGKQNAKCGAGIWIADDHPLNQSIRIKNDTQSNQVGELVAILKALQSTNPAVPVTIATDSMYAIDGLTKHLTTWEDQGWINIDNHKLFEAIAYHLRRRSAPTHFEWIKGHDGNIGNEKADELAKLGAEKQDLDEIDTNVPDEFLIKGAKLCKITQAIAYAGIRNQKTLKKRRATTINLDMSRHNIVDTTDTLETDTSLWKNIKNKEFSPKIRQFLFKAMHGAYRIGEFWSNIPNFEHRARCSSCNDPSESMEHILTECPQGPQRIIWDLAEKIWPHQEKHPWPRPNIGTILGCGSIKSLKESPNLQTPQTQPKNDKHNKKRDTKARLLTILLIESAYLIWVLRCEKAIREIDHTPESIQNRWTTTINKRINQDRLTAHMKLNKKISIDIIKATWSDIIQQPRTQPDWASTLEVLVGITLPEPST</sequence>
<dbReference type="Proteomes" id="UP000790377">
    <property type="component" value="Unassembled WGS sequence"/>
</dbReference>
<organism evidence="1 2">
    <name type="scientific">Hygrophoropsis aurantiaca</name>
    <dbReference type="NCBI Taxonomy" id="72124"/>
    <lineage>
        <taxon>Eukaryota</taxon>
        <taxon>Fungi</taxon>
        <taxon>Dikarya</taxon>
        <taxon>Basidiomycota</taxon>
        <taxon>Agaricomycotina</taxon>
        <taxon>Agaricomycetes</taxon>
        <taxon>Agaricomycetidae</taxon>
        <taxon>Boletales</taxon>
        <taxon>Coniophorineae</taxon>
        <taxon>Hygrophoropsidaceae</taxon>
        <taxon>Hygrophoropsis</taxon>
    </lineage>
</organism>
<keyword evidence="2" id="KW-1185">Reference proteome</keyword>
<proteinExistence type="predicted"/>
<name>A0ACB7ZRW6_9AGAM</name>
<gene>
    <name evidence="1" type="ORF">BJ138DRAFT_1096182</name>
</gene>
<accession>A0ACB7ZRW6</accession>
<protein>
    <submittedName>
        <fullName evidence="1">Ribonuclease H-like protein</fullName>
    </submittedName>
</protein>
<dbReference type="EMBL" id="MU268706">
    <property type="protein sequence ID" value="KAH7903891.1"/>
    <property type="molecule type" value="Genomic_DNA"/>
</dbReference>
<reference evidence="1" key="1">
    <citation type="journal article" date="2021" name="New Phytol.">
        <title>Evolutionary innovations through gain and loss of genes in the ectomycorrhizal Boletales.</title>
        <authorList>
            <person name="Wu G."/>
            <person name="Miyauchi S."/>
            <person name="Morin E."/>
            <person name="Kuo A."/>
            <person name="Drula E."/>
            <person name="Varga T."/>
            <person name="Kohler A."/>
            <person name="Feng B."/>
            <person name="Cao Y."/>
            <person name="Lipzen A."/>
            <person name="Daum C."/>
            <person name="Hundley H."/>
            <person name="Pangilinan J."/>
            <person name="Johnson J."/>
            <person name="Barry K."/>
            <person name="LaButti K."/>
            <person name="Ng V."/>
            <person name="Ahrendt S."/>
            <person name="Min B."/>
            <person name="Choi I.G."/>
            <person name="Park H."/>
            <person name="Plett J.M."/>
            <person name="Magnuson J."/>
            <person name="Spatafora J.W."/>
            <person name="Nagy L.G."/>
            <person name="Henrissat B."/>
            <person name="Grigoriev I.V."/>
            <person name="Yang Z.L."/>
            <person name="Xu J."/>
            <person name="Martin F.M."/>
        </authorList>
    </citation>
    <scope>NUCLEOTIDE SEQUENCE</scope>
    <source>
        <strain evidence="1">ATCC 28755</strain>
    </source>
</reference>
<evidence type="ECO:0000313" key="2">
    <source>
        <dbReference type="Proteomes" id="UP000790377"/>
    </source>
</evidence>
<evidence type="ECO:0000313" key="1">
    <source>
        <dbReference type="EMBL" id="KAH7903891.1"/>
    </source>
</evidence>
<comment type="caution">
    <text evidence="1">The sequence shown here is derived from an EMBL/GenBank/DDBJ whole genome shotgun (WGS) entry which is preliminary data.</text>
</comment>